<dbReference type="PANTHER" id="PTHR43609">
    <property type="entry name" value="ACETYL-COA HYDROLASE"/>
    <property type="match status" value="1"/>
</dbReference>
<dbReference type="EMBL" id="JAKRVX010000001">
    <property type="protein sequence ID" value="MCL9815877.1"/>
    <property type="molecule type" value="Genomic_DNA"/>
</dbReference>
<dbReference type="InterPro" id="IPR038460">
    <property type="entry name" value="AcetylCoA_hyd_C_sf"/>
</dbReference>
<name>A0AAE3K737_9EURY</name>
<keyword evidence="5" id="KW-1185">Reference proteome</keyword>
<accession>A0AAE3K737</accession>
<dbReference type="Gene3D" id="3.30.750.70">
    <property type="entry name" value="4-hydroxybutyrate coenzyme like domains"/>
    <property type="match status" value="1"/>
</dbReference>
<evidence type="ECO:0000256" key="1">
    <source>
        <dbReference type="ARBA" id="ARBA00009632"/>
    </source>
</evidence>
<comment type="caution">
    <text evidence="4">The sequence shown here is derived from an EMBL/GenBank/DDBJ whole genome shotgun (WGS) entry which is preliminary data.</text>
</comment>
<dbReference type="InterPro" id="IPR037171">
    <property type="entry name" value="NagB/RpiA_transferase-like"/>
</dbReference>
<dbReference type="Pfam" id="PF02550">
    <property type="entry name" value="AcetylCoA_hydro"/>
    <property type="match status" value="1"/>
</dbReference>
<dbReference type="AlphaFoldDB" id="A0AAE3K737"/>
<protein>
    <submittedName>
        <fullName evidence="4">Acetyl-CoA hydrolase</fullName>
    </submittedName>
</protein>
<dbReference type="SUPFAM" id="SSF100950">
    <property type="entry name" value="NagB/RpiA/CoA transferase-like"/>
    <property type="match status" value="2"/>
</dbReference>
<dbReference type="Gene3D" id="3.40.1080.10">
    <property type="entry name" value="Glutaconate Coenzyme A-transferase"/>
    <property type="match status" value="1"/>
</dbReference>
<dbReference type="PANTHER" id="PTHR43609:SF1">
    <property type="entry name" value="ACETYL-COA HYDROLASE"/>
    <property type="match status" value="1"/>
</dbReference>
<evidence type="ECO:0000313" key="5">
    <source>
        <dbReference type="Proteomes" id="UP001203207"/>
    </source>
</evidence>
<dbReference type="Pfam" id="PF13336">
    <property type="entry name" value="AcetylCoA_hyd_C"/>
    <property type="match status" value="1"/>
</dbReference>
<dbReference type="GO" id="GO:0003986">
    <property type="term" value="F:acetyl-CoA hydrolase activity"/>
    <property type="evidence" value="ECO:0007669"/>
    <property type="project" value="TreeGrafter"/>
</dbReference>
<feature type="domain" description="Acetyl-CoA hydrolase/transferase N-terminal" evidence="2">
    <location>
        <begin position="17"/>
        <end position="214"/>
    </location>
</feature>
<reference evidence="4" key="2">
    <citation type="submission" date="2022-02" db="EMBL/GenBank/DDBJ databases">
        <authorList>
            <person name="Elcheninov A.G."/>
            <person name="Sorokin D.Y."/>
            <person name="Kublanov I.V."/>
        </authorList>
    </citation>
    <scope>NUCLEOTIDE SEQUENCE</scope>
    <source>
        <strain evidence="4">AArc-St2</strain>
    </source>
</reference>
<dbReference type="InterPro" id="IPR003702">
    <property type="entry name" value="ActCoA_hydro_N"/>
</dbReference>
<evidence type="ECO:0000259" key="3">
    <source>
        <dbReference type="Pfam" id="PF13336"/>
    </source>
</evidence>
<dbReference type="GO" id="GO:0006083">
    <property type="term" value="P:acetate metabolic process"/>
    <property type="evidence" value="ECO:0007669"/>
    <property type="project" value="InterPro"/>
</dbReference>
<sequence>MSFDPQDGRIQGAVPRSTADKAAALVPTDAVIPVSGFGGVGYPKSVTRSIAADDREMELTVISGGGVGAEVDDALVEAGKLARRYPFQTRRKVRDAINEGTVAFHDRHISRVGDEVRLGDFGEPDVAIVEAVAVGEDWLIPSTSIGNTPAFVAAADALIVEVNHAQPIELAQVHDVYTRALPPDRAPIPLGGPIDRIGTPKIEFPSEKLIAVVETDRSDTPYEFRDPTAVDLQIAANLGSFLEAELERNPMLKERVHLQFGVGSMGNALMGALDEIEFGDRDVIYFGEVFQDGLLDSIDSGLLTGASATSLALSLDGQERLFADIDRYATDVVLRPADISNNAALIERFGVVGINSAVEVDLYGNANATHINGTHVINGIGGGGDFNRNCRLGIIALPSTAAGGDISKIVPMTPHVDHTEHDLSVVVTEHGVADLRGLSPRERAEEMIAVADPQYREQLERYRSRAKKSSGNIMHDFATTHRWETE</sequence>
<dbReference type="GO" id="GO:0008775">
    <property type="term" value="F:acetate CoA-transferase activity"/>
    <property type="evidence" value="ECO:0007669"/>
    <property type="project" value="InterPro"/>
</dbReference>
<reference evidence="4" key="1">
    <citation type="journal article" date="2022" name="Syst. Appl. Microbiol.">
        <title>Natronocalculus amylovorans gen. nov., sp. nov., and Natranaeroarchaeum aerophilus sp. nov., dominant culturable amylolytic natronoarchaea from hypersaline soda lakes in southwestern Siberia.</title>
        <authorList>
            <person name="Sorokin D.Y."/>
            <person name="Elcheninov A.G."/>
            <person name="Khizhniak T.V."/>
            <person name="Koenen M."/>
            <person name="Bale N.J."/>
            <person name="Damste J.S.S."/>
            <person name="Kublanov I.V."/>
        </authorList>
    </citation>
    <scope>NUCLEOTIDE SEQUENCE</scope>
    <source>
        <strain evidence="4">AArc-St2</strain>
    </source>
</reference>
<keyword evidence="4" id="KW-0378">Hydrolase</keyword>
<organism evidence="4 5">
    <name type="scientific">Natronocalculus amylovorans</name>
    <dbReference type="NCBI Taxonomy" id="2917812"/>
    <lineage>
        <taxon>Archaea</taxon>
        <taxon>Methanobacteriati</taxon>
        <taxon>Methanobacteriota</taxon>
        <taxon>Stenosarchaea group</taxon>
        <taxon>Halobacteria</taxon>
        <taxon>Halobacteriales</taxon>
        <taxon>Haloferacaceae</taxon>
        <taxon>Natronocalculus</taxon>
    </lineage>
</organism>
<dbReference type="Gene3D" id="3.40.1080.20">
    <property type="entry name" value="Acetyl-CoA hydrolase/transferase C-terminal domain"/>
    <property type="match status" value="1"/>
</dbReference>
<dbReference type="InterPro" id="IPR046433">
    <property type="entry name" value="ActCoA_hydro"/>
</dbReference>
<gene>
    <name evidence="4" type="ORF">AArcSt2_02870</name>
</gene>
<comment type="similarity">
    <text evidence="1">Belongs to the acetyl-CoA hydrolase/transferase family.</text>
</comment>
<dbReference type="Proteomes" id="UP001203207">
    <property type="component" value="Unassembled WGS sequence"/>
</dbReference>
<dbReference type="InterPro" id="IPR026888">
    <property type="entry name" value="AcetylCoA_hyd_C"/>
</dbReference>
<dbReference type="RefSeq" id="WP_250582795.1">
    <property type="nucleotide sequence ID" value="NZ_JAKRVX010000001.1"/>
</dbReference>
<proteinExistence type="inferred from homology"/>
<evidence type="ECO:0000313" key="4">
    <source>
        <dbReference type="EMBL" id="MCL9815877.1"/>
    </source>
</evidence>
<feature type="domain" description="Acetyl-CoA hydrolase/transferase C-terminal" evidence="3">
    <location>
        <begin position="317"/>
        <end position="462"/>
    </location>
</feature>
<evidence type="ECO:0000259" key="2">
    <source>
        <dbReference type="Pfam" id="PF02550"/>
    </source>
</evidence>